<keyword evidence="5 9" id="KW-0297">G-protein coupled receptor</keyword>
<evidence type="ECO:0000256" key="6">
    <source>
        <dbReference type="ARBA" id="ARBA00023136"/>
    </source>
</evidence>
<dbReference type="PRINTS" id="PR00237">
    <property type="entry name" value="GPCRRHODOPSN"/>
</dbReference>
<feature type="transmembrane region" description="Helical" evidence="10">
    <location>
        <begin position="322"/>
        <end position="340"/>
    </location>
</feature>
<feature type="domain" description="G-protein coupled receptors family 1 profile" evidence="11">
    <location>
        <begin position="78"/>
        <end position="338"/>
    </location>
</feature>
<dbReference type="AlphaFoldDB" id="A0AAY4B9M8"/>
<proteinExistence type="inferred from homology"/>
<feature type="transmembrane region" description="Helical" evidence="10">
    <location>
        <begin position="140"/>
        <end position="159"/>
    </location>
</feature>
<dbReference type="InterPro" id="IPR000276">
    <property type="entry name" value="GPCR_Rhodpsn"/>
</dbReference>
<protein>
    <recommendedName>
        <fullName evidence="11">G-protein coupled receptors family 1 profile domain-containing protein</fullName>
    </recommendedName>
</protein>
<feature type="transmembrane region" description="Helical" evidence="10">
    <location>
        <begin position="59"/>
        <end position="87"/>
    </location>
</feature>
<keyword evidence="6 10" id="KW-0472">Membrane</keyword>
<dbReference type="InterPro" id="IPR017452">
    <property type="entry name" value="GPCR_Rhodpsn_7TM"/>
</dbReference>
<feature type="transmembrane region" description="Helical" evidence="10">
    <location>
        <begin position="286"/>
        <end position="310"/>
    </location>
</feature>
<reference evidence="12 13" key="1">
    <citation type="submission" date="2020-06" db="EMBL/GenBank/DDBJ databases">
        <authorList>
            <consortium name="Wellcome Sanger Institute Data Sharing"/>
        </authorList>
    </citation>
    <scope>NUCLEOTIDE SEQUENCE [LARGE SCALE GENOMIC DNA]</scope>
</reference>
<keyword evidence="3 9" id="KW-0812">Transmembrane</keyword>
<feature type="transmembrane region" description="Helical" evidence="10">
    <location>
        <begin position="231"/>
        <end position="254"/>
    </location>
</feature>
<evidence type="ECO:0000256" key="10">
    <source>
        <dbReference type="SAM" id="Phobius"/>
    </source>
</evidence>
<keyword evidence="4 10" id="KW-1133">Transmembrane helix</keyword>
<dbReference type="GeneTree" id="ENSGT00950000182998"/>
<evidence type="ECO:0000256" key="2">
    <source>
        <dbReference type="ARBA" id="ARBA00022475"/>
    </source>
</evidence>
<dbReference type="PANTHER" id="PTHR22752">
    <property type="entry name" value="G PROTEIN-COUPLED RECEPTOR"/>
    <property type="match status" value="1"/>
</dbReference>
<comment type="similarity">
    <text evidence="9">Belongs to the G-protein coupled receptor 1 family.</text>
</comment>
<dbReference type="Pfam" id="PF00001">
    <property type="entry name" value="7tm_1"/>
    <property type="match status" value="1"/>
</dbReference>
<dbReference type="Gene3D" id="1.20.1070.10">
    <property type="entry name" value="Rhodopsin 7-helix transmembrane proteins"/>
    <property type="match status" value="1"/>
</dbReference>
<reference evidence="12" key="3">
    <citation type="submission" date="2025-09" db="UniProtKB">
        <authorList>
            <consortium name="Ensembl"/>
        </authorList>
    </citation>
    <scope>IDENTIFICATION</scope>
</reference>
<dbReference type="SUPFAM" id="SSF81321">
    <property type="entry name" value="Family A G protein-coupled receptor-like"/>
    <property type="match status" value="1"/>
</dbReference>
<evidence type="ECO:0000256" key="9">
    <source>
        <dbReference type="RuleBase" id="RU000688"/>
    </source>
</evidence>
<dbReference type="RefSeq" id="XP_028848068.1">
    <property type="nucleotide sequence ID" value="XM_028992235.1"/>
</dbReference>
<keyword evidence="2" id="KW-1003">Cell membrane</keyword>
<keyword evidence="8 9" id="KW-0807">Transducer</keyword>
<comment type="subcellular location">
    <subcellularLocation>
        <location evidence="1">Cell membrane</location>
        <topology evidence="1">Multi-pass membrane protein</topology>
    </subcellularLocation>
</comment>
<dbReference type="PANTHER" id="PTHR22752:SF3">
    <property type="entry name" value="G-PROTEIN COUPLED RECEPTOR 135"/>
    <property type="match status" value="1"/>
</dbReference>
<evidence type="ECO:0000313" key="12">
    <source>
        <dbReference type="Ensembl" id="ENSDCDP00010017525.1"/>
    </source>
</evidence>
<evidence type="ECO:0000256" key="5">
    <source>
        <dbReference type="ARBA" id="ARBA00023040"/>
    </source>
</evidence>
<dbReference type="GO" id="GO:0005886">
    <property type="term" value="C:plasma membrane"/>
    <property type="evidence" value="ECO:0007669"/>
    <property type="project" value="UniProtKB-SubCell"/>
</dbReference>
<evidence type="ECO:0000256" key="4">
    <source>
        <dbReference type="ARBA" id="ARBA00022989"/>
    </source>
</evidence>
<dbReference type="Proteomes" id="UP000694580">
    <property type="component" value="Chromosome 1"/>
</dbReference>
<organism evidence="12 13">
    <name type="scientific">Denticeps clupeoides</name>
    <name type="common">denticle herring</name>
    <dbReference type="NCBI Taxonomy" id="299321"/>
    <lineage>
        <taxon>Eukaryota</taxon>
        <taxon>Metazoa</taxon>
        <taxon>Chordata</taxon>
        <taxon>Craniata</taxon>
        <taxon>Vertebrata</taxon>
        <taxon>Euteleostomi</taxon>
        <taxon>Actinopterygii</taxon>
        <taxon>Neopterygii</taxon>
        <taxon>Teleostei</taxon>
        <taxon>Clupei</taxon>
        <taxon>Clupeiformes</taxon>
        <taxon>Denticipitoidei</taxon>
        <taxon>Denticipitidae</taxon>
        <taxon>Denticeps</taxon>
    </lineage>
</organism>
<dbReference type="PROSITE" id="PS50262">
    <property type="entry name" value="G_PROTEIN_RECEP_F1_2"/>
    <property type="match status" value="1"/>
</dbReference>
<keyword evidence="7 9" id="KW-0675">Receptor</keyword>
<evidence type="ECO:0000256" key="3">
    <source>
        <dbReference type="ARBA" id="ARBA00022692"/>
    </source>
</evidence>
<name>A0AAY4B9M8_9TELE</name>
<dbReference type="GeneID" id="114797351"/>
<feature type="transmembrane region" description="Helical" evidence="10">
    <location>
        <begin position="179"/>
        <end position="199"/>
    </location>
</feature>
<feature type="transmembrane region" description="Helical" evidence="10">
    <location>
        <begin position="99"/>
        <end position="120"/>
    </location>
</feature>
<dbReference type="Ensembl" id="ENSDCDT00010018575.1">
    <property type="protein sequence ID" value="ENSDCDP00010017525.1"/>
    <property type="gene ID" value="ENSDCDG00010008023.1"/>
</dbReference>
<reference evidence="12" key="2">
    <citation type="submission" date="2025-08" db="UniProtKB">
        <authorList>
            <consortium name="Ensembl"/>
        </authorList>
    </citation>
    <scope>IDENTIFICATION</scope>
</reference>
<accession>A0AAY4B9M8</accession>
<dbReference type="PROSITE" id="PS00237">
    <property type="entry name" value="G_PROTEIN_RECEP_F1_1"/>
    <property type="match status" value="1"/>
</dbReference>
<evidence type="ECO:0000313" key="13">
    <source>
        <dbReference type="Proteomes" id="UP000694580"/>
    </source>
</evidence>
<evidence type="ECO:0000256" key="1">
    <source>
        <dbReference type="ARBA" id="ARBA00004651"/>
    </source>
</evidence>
<evidence type="ECO:0000256" key="7">
    <source>
        <dbReference type="ARBA" id="ARBA00023170"/>
    </source>
</evidence>
<sequence length="441" mass="49245">MDIPVFIALLGTSNDTGSDNASGIAFMRDTATLRQVLGGNLTVHTPVKSNAGNSVSQGIAVAAQALLLLAIFLLSSVGNVVVVLVILKHRQLRTVTNAFILSLSLSDFLTAVLCLPFSFFMLFSQDGKWMFGDQFCIANGFFNTCFGIISTLTMTLIAFDRYYAIVRQPQEKISHRKAILLLVAVWTSAVFVSFPWYLLLGPFQHLEVHKRGFYHCMYVFHSVTSRMGASYSISLIVVCYLIPFSLMCFCHYNICKTVRLSEIRVRPVTTYAHVLRFYSEMRTATTVLIMIVFIIFCWGPYCLMGIITAVGDYSVSPAMDTLAIWMAWANGAINPLIYAIRNPNISMLLGRSREEGYRTRNIAAYLSTQRHEVRTRANRIRDRYMSQHGAVSQMSSSSPPNGREVAMWACKNPAVFFCRETQSDTASDPAMSKVETADTSL</sequence>
<dbReference type="CDD" id="cd15212">
    <property type="entry name" value="7tmA_GPR135"/>
    <property type="match status" value="1"/>
</dbReference>
<evidence type="ECO:0000259" key="11">
    <source>
        <dbReference type="PROSITE" id="PS50262"/>
    </source>
</evidence>
<keyword evidence="13" id="KW-1185">Reference proteome</keyword>
<evidence type="ECO:0000256" key="8">
    <source>
        <dbReference type="ARBA" id="ARBA00023224"/>
    </source>
</evidence>
<gene>
    <name evidence="12" type="primary">GPR135</name>
</gene>
<dbReference type="GO" id="GO:0004930">
    <property type="term" value="F:G protein-coupled receptor activity"/>
    <property type="evidence" value="ECO:0007669"/>
    <property type="project" value="UniProtKB-KW"/>
</dbReference>